<dbReference type="PANTHER" id="PTHR48078:SF9">
    <property type="entry name" value="D-SERINE DEHYDRATASE"/>
    <property type="match status" value="1"/>
</dbReference>
<evidence type="ECO:0000313" key="8">
    <source>
        <dbReference type="EMBL" id="AHM57620.1"/>
    </source>
</evidence>
<dbReference type="GO" id="GO:0016836">
    <property type="term" value="F:hydro-lyase activity"/>
    <property type="evidence" value="ECO:0007669"/>
    <property type="project" value="UniProtKB-UniRule"/>
</dbReference>
<dbReference type="InterPro" id="IPR000634">
    <property type="entry name" value="Ser/Thr_deHydtase_PyrdxlP-BS"/>
</dbReference>
<dbReference type="PATRIC" id="fig|1286171.3.peg.2292"/>
<dbReference type="AlphaFoldDB" id="W8T9P4"/>
<dbReference type="Proteomes" id="UP000019591">
    <property type="component" value="Plasmid EAL2_808p"/>
</dbReference>
<dbReference type="GO" id="GO:0008721">
    <property type="term" value="F:D-serine ammonia-lyase activity"/>
    <property type="evidence" value="ECO:0007669"/>
    <property type="project" value="UniProtKB-EC"/>
</dbReference>
<comment type="cofactor">
    <cofactor evidence="1 6">
        <name>pyridoxal 5'-phosphate</name>
        <dbReference type="ChEBI" id="CHEBI:597326"/>
    </cofactor>
</comment>
<geneLocation type="plasmid" evidence="8 9">
    <name>EAL2_808p</name>
</geneLocation>
<evidence type="ECO:0000256" key="1">
    <source>
        <dbReference type="ARBA" id="ARBA00001933"/>
    </source>
</evidence>
<comment type="similarity">
    <text evidence="5 6">Belongs to the serine/threonine dehydratase family. DsdA subfamily.</text>
</comment>
<dbReference type="InterPro" id="IPR050147">
    <property type="entry name" value="Ser/Thr_Dehydratase"/>
</dbReference>
<dbReference type="PROSITE" id="PS00165">
    <property type="entry name" value="DEHYDRATASE_SER_THR"/>
    <property type="match status" value="1"/>
</dbReference>
<organism evidence="8 9">
    <name type="scientific">Peptoclostridium acidaminophilum DSM 3953</name>
    <dbReference type="NCBI Taxonomy" id="1286171"/>
    <lineage>
        <taxon>Bacteria</taxon>
        <taxon>Bacillati</taxon>
        <taxon>Bacillota</taxon>
        <taxon>Clostridia</taxon>
        <taxon>Peptostreptococcales</taxon>
        <taxon>Peptoclostridiaceae</taxon>
        <taxon>Peptoclostridium</taxon>
    </lineage>
</organism>
<name>W8T9P4_PEPAC</name>
<feature type="modified residue" description="N6-(pyridoxal phosphate)lysine" evidence="6">
    <location>
        <position position="138"/>
    </location>
</feature>
<keyword evidence="3 6" id="KW-0456">Lyase</keyword>
<evidence type="ECO:0000313" key="9">
    <source>
        <dbReference type="Proteomes" id="UP000019591"/>
    </source>
</evidence>
<dbReference type="Pfam" id="PF00291">
    <property type="entry name" value="PALP"/>
    <property type="match status" value="1"/>
</dbReference>
<sequence>MMIMKKNYKSEVIGMDEKTVVAGMSISEWKEKYPLMHKVINLEEAFWTNGKYESFEDAIKKVEIGMDDVKDAEERLKRFAPYIAKVFPATRESGGIIESPTVRIPKMKTEVETFYNTQIKGELLLKCDSHLAISGSIKARGGIYEVLKHAEELAMEAGLLSVEDDYSKLDSDDFRNFFSGYSIAVGSTGNLGLSIGIMSAQLGFKVYVHMSADAKQWKKDLLRSKGVTVVEYESDYSIAVEEGRKQSEGDPKMYFVDDENSKNLFMGYAVAASRLKGQLDDLGVKVDSEHPLFVYLPCGVGGGPGGVAFGLKLMFKDNVHCFFAEPTHSPCMLIGLMSGLHDKVCVQDFGIDNKTAADGLAVGRASGFVGKVLENLISGSYSVKDETMYMMLSKMIDSESIRLEPSALAGVPGAAMLLGDALGQEYIRARGLENLMDNSSHIAWATGGSMVPADIMDEYYSTGKRLLEEL</sequence>
<dbReference type="NCBIfam" id="TIGR02035">
    <property type="entry name" value="D_Ser_am_lyase"/>
    <property type="match status" value="1"/>
</dbReference>
<accession>W8T9P4</accession>
<evidence type="ECO:0000256" key="5">
    <source>
        <dbReference type="ARBA" id="ARBA00061269"/>
    </source>
</evidence>
<dbReference type="KEGG" id="eac:EAL2_808p01140"/>
<dbReference type="eggNOG" id="COG3048">
    <property type="taxonomic scope" value="Bacteria"/>
</dbReference>
<reference evidence="8 9" key="1">
    <citation type="journal article" date="2014" name="Genome Announc.">
        <title>Complete Genome Sequence of Amino Acid-Utilizing Eubacterium acidaminophilum al-2 (DSM 3953).</title>
        <authorList>
            <person name="Poehlein A."/>
            <person name="Andreesen J.R."/>
            <person name="Daniel R."/>
        </authorList>
    </citation>
    <scope>NUCLEOTIDE SEQUENCE [LARGE SCALE GENOMIC DNA]</scope>
    <source>
        <strain evidence="8 9">DSM 3953</strain>
        <plasmid evidence="9">Plasmid EAL2_808p</plasmid>
    </source>
</reference>
<dbReference type="HAMAP" id="MF_01030">
    <property type="entry name" value="D_Ser_dehydrat"/>
    <property type="match status" value="1"/>
</dbReference>
<evidence type="ECO:0000256" key="2">
    <source>
        <dbReference type="ARBA" id="ARBA00022898"/>
    </source>
</evidence>
<dbReference type="Gene3D" id="3.40.50.1100">
    <property type="match status" value="2"/>
</dbReference>
<dbReference type="InterPro" id="IPR036052">
    <property type="entry name" value="TrpB-like_PALP_sf"/>
</dbReference>
<feature type="domain" description="Tryptophan synthase beta chain-like PALP" evidence="7">
    <location>
        <begin position="99"/>
        <end position="417"/>
    </location>
</feature>
<evidence type="ECO:0000256" key="4">
    <source>
        <dbReference type="ARBA" id="ARBA00050422"/>
    </source>
</evidence>
<keyword evidence="9" id="KW-1185">Reference proteome</keyword>
<comment type="catalytic activity">
    <reaction evidence="4 6">
        <text>D-serine = pyruvate + NH4(+)</text>
        <dbReference type="Rhea" id="RHEA:13977"/>
        <dbReference type="ChEBI" id="CHEBI:15361"/>
        <dbReference type="ChEBI" id="CHEBI:28938"/>
        <dbReference type="ChEBI" id="CHEBI:35247"/>
        <dbReference type="EC" id="4.3.1.18"/>
    </reaction>
</comment>
<dbReference type="SUPFAM" id="SSF53686">
    <property type="entry name" value="Tryptophan synthase beta subunit-like PLP-dependent enzymes"/>
    <property type="match status" value="1"/>
</dbReference>
<gene>
    <name evidence="6 8" type="primary">dsdA</name>
    <name evidence="8" type="ORF">EAL2_808p01140</name>
</gene>
<keyword evidence="8" id="KW-0614">Plasmid</keyword>
<dbReference type="GO" id="GO:0036088">
    <property type="term" value="P:D-serine catabolic process"/>
    <property type="evidence" value="ECO:0007669"/>
    <property type="project" value="TreeGrafter"/>
</dbReference>
<evidence type="ECO:0000256" key="6">
    <source>
        <dbReference type="HAMAP-Rule" id="MF_01030"/>
    </source>
</evidence>
<evidence type="ECO:0000259" key="7">
    <source>
        <dbReference type="Pfam" id="PF00291"/>
    </source>
</evidence>
<dbReference type="InterPro" id="IPR011780">
    <property type="entry name" value="D_Ser_am_lyase"/>
</dbReference>
<dbReference type="GO" id="GO:0030170">
    <property type="term" value="F:pyridoxal phosphate binding"/>
    <property type="evidence" value="ECO:0007669"/>
    <property type="project" value="InterPro"/>
</dbReference>
<dbReference type="GO" id="GO:0009097">
    <property type="term" value="P:isoleucine biosynthetic process"/>
    <property type="evidence" value="ECO:0007669"/>
    <property type="project" value="TreeGrafter"/>
</dbReference>
<dbReference type="InterPro" id="IPR001926">
    <property type="entry name" value="TrpB-like_PALP"/>
</dbReference>
<dbReference type="HOGENOM" id="CLU_035707_0_0_9"/>
<protein>
    <recommendedName>
        <fullName evidence="6">Probable D-serine dehydratase</fullName>
        <ecNumber evidence="6">4.3.1.18</ecNumber>
    </recommendedName>
    <alternativeName>
        <fullName evidence="6">D-serine deaminase</fullName>
        <shortName evidence="6">DSD</shortName>
    </alternativeName>
</protein>
<proteinExistence type="inferred from homology"/>
<dbReference type="EC" id="4.3.1.18" evidence="6"/>
<dbReference type="PANTHER" id="PTHR48078">
    <property type="entry name" value="THREONINE DEHYDRATASE, MITOCHONDRIAL-RELATED"/>
    <property type="match status" value="1"/>
</dbReference>
<keyword evidence="2 6" id="KW-0663">Pyridoxal phosphate</keyword>
<dbReference type="NCBIfam" id="NF002823">
    <property type="entry name" value="PRK02991.1"/>
    <property type="match status" value="1"/>
</dbReference>
<dbReference type="EMBL" id="CP007453">
    <property type="protein sequence ID" value="AHM57620.1"/>
    <property type="molecule type" value="Genomic_DNA"/>
</dbReference>
<evidence type="ECO:0000256" key="3">
    <source>
        <dbReference type="ARBA" id="ARBA00023239"/>
    </source>
</evidence>
<dbReference type="FunFam" id="3.40.50.1100:FF:000018">
    <property type="entry name" value="D-serine dehydratase"/>
    <property type="match status" value="1"/>
</dbReference>